<evidence type="ECO:0000313" key="9">
    <source>
        <dbReference type="Proteomes" id="UP000069272"/>
    </source>
</evidence>
<evidence type="ECO:0000256" key="2">
    <source>
        <dbReference type="ARBA" id="ARBA00022692"/>
    </source>
</evidence>
<keyword evidence="9" id="KW-1185">Reference proteome</keyword>
<accession>A0A8W7K5M6</accession>
<dbReference type="AlphaFoldDB" id="A0A8W7K5M6"/>
<proteinExistence type="predicted"/>
<feature type="transmembrane region" description="Helical" evidence="6">
    <location>
        <begin position="531"/>
        <end position="555"/>
    </location>
</feature>
<sequence length="736" mass="80302">MTPKPEEGSNIPVVHAVDERELSVSLNNSSSLGSSIAGGHSMGNLSNNLKLSAFINNGFVGECPAGEKPVISDTQDELRKEHKNSPNGGIGNGGGGLGGGGGGGANANPAKMAVAVAEKPVVDFDDLLPHVGEFGRYQKILFLLMIPFAFFVAFVYFSQIFITLVPEEHWCYVPELQHLSVEQRRALSIPVDESVTGHFAEDGESISYSKCTMYAVNFTEVLANNIRKADPSWPTQPCQNGWEYNYTDVPYSTVATDFEWVCDHAYLPTLAQSIFFLGAIVGGLLFGWIADRYGRIPALAGCNLIGFVAGVATAFVGNFWQFSLCRFLVGFAFDNCFTMMYILVLEYVGPKWRTFVANMSIALFFTTASCALPWIAYYLADWKTFAIVTSAPLALAIFTPLLVPESARWLVSQGKIDKAIGILKKFEKINSKTIDAKVYQEFSDSCVRLQEEEAANSNYSVLDLFKTPRLRNITILLILIWMAISLVFDGHVRNVGSLGLDLFFTFTVAAATELPADTFLTLTLDRWGRRWLACGTMVASGLFSLFATMVPMGAYSATLAILGRFSVNISYNIGLQYAAELLPTVVRAQGVAFIHIMGYVASIVAPFVVYLANVSPSLPLIVLGILGIVGGLLSLLLPETLGHDLPQTLADGEEFGRGQKIWDFPCLAKKVDDCERCDDLPVERFTRATSKTSIGASLRASTRGELRSSMLNRSIRSRVSVRSLAQCKEEQVSAGV</sequence>
<dbReference type="Proteomes" id="UP000069272">
    <property type="component" value="Chromosome 3L"/>
</dbReference>
<feature type="region of interest" description="Disordered" evidence="5">
    <location>
        <begin position="71"/>
        <end position="104"/>
    </location>
</feature>
<organism evidence="8 9">
    <name type="scientific">Anopheles albimanus</name>
    <name type="common">New world malaria mosquito</name>
    <dbReference type="NCBI Taxonomy" id="7167"/>
    <lineage>
        <taxon>Eukaryota</taxon>
        <taxon>Metazoa</taxon>
        <taxon>Ecdysozoa</taxon>
        <taxon>Arthropoda</taxon>
        <taxon>Hexapoda</taxon>
        <taxon>Insecta</taxon>
        <taxon>Pterygota</taxon>
        <taxon>Neoptera</taxon>
        <taxon>Endopterygota</taxon>
        <taxon>Diptera</taxon>
        <taxon>Nematocera</taxon>
        <taxon>Culicoidea</taxon>
        <taxon>Culicidae</taxon>
        <taxon>Anophelinae</taxon>
        <taxon>Anopheles</taxon>
    </lineage>
</organism>
<name>A0A8W7K5M6_ANOAL</name>
<evidence type="ECO:0000256" key="6">
    <source>
        <dbReference type="SAM" id="Phobius"/>
    </source>
</evidence>
<keyword evidence="3 6" id="KW-1133">Transmembrane helix</keyword>
<dbReference type="Gene3D" id="1.20.1250.20">
    <property type="entry name" value="MFS general substrate transporter like domains"/>
    <property type="match status" value="1"/>
</dbReference>
<feature type="transmembrane region" description="Helical" evidence="6">
    <location>
        <begin position="502"/>
        <end position="524"/>
    </location>
</feature>
<dbReference type="InterPro" id="IPR005828">
    <property type="entry name" value="MFS_sugar_transport-like"/>
</dbReference>
<dbReference type="SUPFAM" id="SSF103473">
    <property type="entry name" value="MFS general substrate transporter"/>
    <property type="match status" value="1"/>
</dbReference>
<dbReference type="GO" id="GO:0022857">
    <property type="term" value="F:transmembrane transporter activity"/>
    <property type="evidence" value="ECO:0007669"/>
    <property type="project" value="InterPro"/>
</dbReference>
<keyword evidence="4 6" id="KW-0472">Membrane</keyword>
<dbReference type="CDD" id="cd17317">
    <property type="entry name" value="MFS_SLC22"/>
    <property type="match status" value="1"/>
</dbReference>
<reference evidence="8 9" key="1">
    <citation type="journal article" date="2017" name="G3 (Bethesda)">
        <title>The Physical Genome Mapping of Anopheles albimanus Corrected Scaffold Misassemblies and Identified Interarm Rearrangements in Genus Anopheles.</title>
        <authorList>
            <person name="Artemov G.N."/>
            <person name="Peery A.N."/>
            <person name="Jiang X."/>
            <person name="Tu Z."/>
            <person name="Stegniy V.N."/>
            <person name="Sharakhova M.V."/>
            <person name="Sharakhov I.V."/>
        </authorList>
    </citation>
    <scope>NUCLEOTIDE SEQUENCE [LARGE SCALE GENOMIC DNA]</scope>
    <source>
        <strain evidence="8 9">ALBI9_A</strain>
    </source>
</reference>
<feature type="transmembrane region" description="Helical" evidence="6">
    <location>
        <begin position="473"/>
        <end position="490"/>
    </location>
</feature>
<feature type="transmembrane region" description="Helical" evidence="6">
    <location>
        <begin position="385"/>
        <end position="403"/>
    </location>
</feature>
<feature type="transmembrane region" description="Helical" evidence="6">
    <location>
        <begin position="270"/>
        <end position="290"/>
    </location>
</feature>
<dbReference type="InterPro" id="IPR020846">
    <property type="entry name" value="MFS_dom"/>
</dbReference>
<reference evidence="8" key="2">
    <citation type="submission" date="2022-08" db="UniProtKB">
        <authorList>
            <consortium name="EnsemblMetazoa"/>
        </authorList>
    </citation>
    <scope>IDENTIFICATION</scope>
    <source>
        <strain evidence="8">STECLA/ALBI9_A</strain>
    </source>
</reference>
<evidence type="ECO:0000259" key="7">
    <source>
        <dbReference type="PROSITE" id="PS50850"/>
    </source>
</evidence>
<evidence type="ECO:0000313" key="8">
    <source>
        <dbReference type="EnsemblMetazoa" id="AALB016214-PA"/>
    </source>
</evidence>
<feature type="transmembrane region" description="Helical" evidence="6">
    <location>
        <begin position="140"/>
        <end position="162"/>
    </location>
</feature>
<dbReference type="KEGG" id="aali:118462916"/>
<evidence type="ECO:0000256" key="1">
    <source>
        <dbReference type="ARBA" id="ARBA00004141"/>
    </source>
</evidence>
<feature type="transmembrane region" description="Helical" evidence="6">
    <location>
        <begin position="618"/>
        <end position="637"/>
    </location>
</feature>
<feature type="domain" description="Major facilitator superfamily (MFS) profile" evidence="7">
    <location>
        <begin position="216"/>
        <end position="642"/>
    </location>
</feature>
<feature type="transmembrane region" description="Helical" evidence="6">
    <location>
        <begin position="327"/>
        <end position="348"/>
    </location>
</feature>
<dbReference type="PROSITE" id="PS50850">
    <property type="entry name" value="MFS"/>
    <property type="match status" value="1"/>
</dbReference>
<evidence type="ECO:0000256" key="5">
    <source>
        <dbReference type="SAM" id="MobiDB-lite"/>
    </source>
</evidence>
<dbReference type="OrthoDB" id="6884957at2759"/>
<feature type="transmembrane region" description="Helical" evidence="6">
    <location>
        <begin position="355"/>
        <end position="379"/>
    </location>
</feature>
<feature type="compositionally biased region" description="Gly residues" evidence="5">
    <location>
        <begin position="88"/>
        <end position="104"/>
    </location>
</feature>
<feature type="transmembrane region" description="Helical" evidence="6">
    <location>
        <begin position="591"/>
        <end position="612"/>
    </location>
</feature>
<dbReference type="GO" id="GO:0016020">
    <property type="term" value="C:membrane"/>
    <property type="evidence" value="ECO:0007669"/>
    <property type="project" value="UniProtKB-SubCell"/>
</dbReference>
<dbReference type="InterPro" id="IPR036259">
    <property type="entry name" value="MFS_trans_sf"/>
</dbReference>
<feature type="transmembrane region" description="Helical" evidence="6">
    <location>
        <begin position="302"/>
        <end position="321"/>
    </location>
</feature>
<comment type="subcellular location">
    <subcellularLocation>
        <location evidence="1">Membrane</location>
        <topology evidence="1">Multi-pass membrane protein</topology>
    </subcellularLocation>
</comment>
<dbReference type="RefSeq" id="XP_035784914.1">
    <property type="nucleotide sequence ID" value="XM_035929021.1"/>
</dbReference>
<dbReference type="PANTHER" id="PTHR24064">
    <property type="entry name" value="SOLUTE CARRIER FAMILY 22 MEMBER"/>
    <property type="match status" value="1"/>
</dbReference>
<protein>
    <recommendedName>
        <fullName evidence="7">Major facilitator superfamily (MFS) profile domain-containing protein</fullName>
    </recommendedName>
</protein>
<dbReference type="Pfam" id="PF00083">
    <property type="entry name" value="Sugar_tr"/>
    <property type="match status" value="1"/>
</dbReference>
<evidence type="ECO:0000256" key="3">
    <source>
        <dbReference type="ARBA" id="ARBA00022989"/>
    </source>
</evidence>
<dbReference type="EnsemblMetazoa" id="AALB016214-RA">
    <property type="protein sequence ID" value="AALB016214-PA"/>
    <property type="gene ID" value="AALB016214"/>
</dbReference>
<keyword evidence="2 6" id="KW-0812">Transmembrane</keyword>
<evidence type="ECO:0000256" key="4">
    <source>
        <dbReference type="ARBA" id="ARBA00023136"/>
    </source>
</evidence>
<dbReference type="GeneID" id="118462916"/>